<dbReference type="AlphaFoldDB" id="A0A0A0DAW5"/>
<organism evidence="2 3">
    <name type="scientific">Inquilinus limosus MP06</name>
    <dbReference type="NCBI Taxonomy" id="1398085"/>
    <lineage>
        <taxon>Bacteria</taxon>
        <taxon>Pseudomonadati</taxon>
        <taxon>Pseudomonadota</taxon>
        <taxon>Alphaproteobacteria</taxon>
        <taxon>Rhodospirillales</taxon>
        <taxon>Rhodospirillaceae</taxon>
        <taxon>Inquilinus</taxon>
    </lineage>
</organism>
<dbReference type="OrthoDB" id="8634022at2"/>
<feature type="signal peptide" evidence="1">
    <location>
        <begin position="1"/>
        <end position="23"/>
    </location>
</feature>
<gene>
    <name evidence="2" type="ORF">P409_06060</name>
</gene>
<accession>A0A0A0DAW5</accession>
<feature type="chain" id="PRO_5001968333" description="Lipoprotein" evidence="1">
    <location>
        <begin position="24"/>
        <end position="148"/>
    </location>
</feature>
<comment type="caution">
    <text evidence="2">The sequence shown here is derived from an EMBL/GenBank/DDBJ whole genome shotgun (WGS) entry which is preliminary data.</text>
</comment>
<reference evidence="2 3" key="1">
    <citation type="submission" date="2014-01" db="EMBL/GenBank/DDBJ databases">
        <title>Genome sequence determination for a cystic fibrosis isolate, Inquilinus limosus.</title>
        <authorList>
            <person name="Pino M."/>
            <person name="Di Conza J."/>
            <person name="Gutkind G."/>
        </authorList>
    </citation>
    <scope>NUCLEOTIDE SEQUENCE [LARGE SCALE GENOMIC DNA]</scope>
    <source>
        <strain evidence="2 3">MP06</strain>
    </source>
</reference>
<dbReference type="PROSITE" id="PS51257">
    <property type="entry name" value="PROKAR_LIPOPROTEIN"/>
    <property type="match status" value="1"/>
</dbReference>
<keyword evidence="1" id="KW-0732">Signal</keyword>
<proteinExistence type="predicted"/>
<name>A0A0A0DAW5_9PROT</name>
<dbReference type="Proteomes" id="UP000029995">
    <property type="component" value="Unassembled WGS sequence"/>
</dbReference>
<sequence>MTFRLPRAGALALLALFAASALTGCLSSGPNKVQQIGNAMVGKPLDVAFQTFGQPNIGIGPSPGGADGFYQWSHTRVSTGTQFVQTGQSDGTIVGMTQGGQGIASMPIYQSQPTGYYQQQETVDYLCSIIVSTNAQNTIKEVTVAGCD</sequence>
<evidence type="ECO:0008006" key="4">
    <source>
        <dbReference type="Google" id="ProtNLM"/>
    </source>
</evidence>
<dbReference type="RefSeq" id="WP_034832981.1">
    <property type="nucleotide sequence ID" value="NZ_JANX01000044.1"/>
</dbReference>
<evidence type="ECO:0000313" key="2">
    <source>
        <dbReference type="EMBL" id="KGM35175.1"/>
    </source>
</evidence>
<evidence type="ECO:0000256" key="1">
    <source>
        <dbReference type="SAM" id="SignalP"/>
    </source>
</evidence>
<protein>
    <recommendedName>
        <fullName evidence="4">Lipoprotein</fullName>
    </recommendedName>
</protein>
<evidence type="ECO:0000313" key="3">
    <source>
        <dbReference type="Proteomes" id="UP000029995"/>
    </source>
</evidence>
<dbReference type="EMBL" id="JANX01000044">
    <property type="protein sequence ID" value="KGM35175.1"/>
    <property type="molecule type" value="Genomic_DNA"/>
</dbReference>